<dbReference type="PANTHER" id="PTHR23026:SF123">
    <property type="entry name" value="NAD(P)H NITROREDUCTASE RV3131-RELATED"/>
    <property type="match status" value="1"/>
</dbReference>
<dbReference type="SUPFAM" id="SSF55469">
    <property type="entry name" value="FMN-dependent nitroreductase-like"/>
    <property type="match status" value="2"/>
</dbReference>
<dbReference type="Proteomes" id="UP000036313">
    <property type="component" value="Unassembled WGS sequence"/>
</dbReference>
<dbReference type="EMBL" id="JYNU01000058">
    <property type="protein sequence ID" value="KMO68084.1"/>
    <property type="molecule type" value="Genomic_DNA"/>
</dbReference>
<dbReference type="InterPro" id="IPR000415">
    <property type="entry name" value="Nitroreductase-like"/>
</dbReference>
<dbReference type="EC" id="1.-.-.-" evidence="2"/>
<name>A0A0J6VD46_9MYCO</name>
<accession>A0A0J6VD46</accession>
<dbReference type="InterPro" id="IPR050627">
    <property type="entry name" value="Nitroreductase/BluB"/>
</dbReference>
<dbReference type="PATRIC" id="fig|1807.14.peg.5123"/>
<evidence type="ECO:0000256" key="1">
    <source>
        <dbReference type="SAM" id="MobiDB-lite"/>
    </source>
</evidence>
<dbReference type="NCBIfam" id="NF047509">
    <property type="entry name" value="Rv3131_FMN_oxido"/>
    <property type="match status" value="1"/>
</dbReference>
<evidence type="ECO:0000313" key="2">
    <source>
        <dbReference type="EMBL" id="KMO68084.1"/>
    </source>
</evidence>
<comment type="caution">
    <text evidence="2">The sequence shown here is derived from an EMBL/GenBank/DDBJ whole genome shotgun (WGS) entry which is preliminary data.</text>
</comment>
<gene>
    <name evidence="2" type="primary">acg_2</name>
    <name evidence="2" type="ORF">MOBUDSM44075_05082</name>
</gene>
<dbReference type="GO" id="GO:0016491">
    <property type="term" value="F:oxidoreductase activity"/>
    <property type="evidence" value="ECO:0007669"/>
    <property type="project" value="UniProtKB-KW"/>
</dbReference>
<proteinExistence type="predicted"/>
<keyword evidence="2" id="KW-0560">Oxidoreductase</keyword>
<organism evidence="2 3">
    <name type="scientific">Mycolicibacterium obuense</name>
    <dbReference type="NCBI Taxonomy" id="1807"/>
    <lineage>
        <taxon>Bacteria</taxon>
        <taxon>Bacillati</taxon>
        <taxon>Actinomycetota</taxon>
        <taxon>Actinomycetes</taxon>
        <taxon>Mycobacteriales</taxon>
        <taxon>Mycobacteriaceae</taxon>
        <taxon>Mycolicibacterium</taxon>
    </lineage>
</organism>
<dbReference type="RefSeq" id="WP_048425138.1">
    <property type="nucleotide sequence ID" value="NZ_JYNU01000058.1"/>
</dbReference>
<protein>
    <submittedName>
        <fullName evidence="2">Putative NAD(P)H nitroreductase acg</fullName>
        <ecNumber evidence="2">1.-.-.-</ecNumber>
    </submittedName>
</protein>
<sequence>MHGVTVDLDVLTDAVALACRAPSLHNSQPWRWISTGDVVSLFLDTEVAPQYTDTSGRELVVSCGAVLDHFRVSMAAAGYRATADRLPNPNNQNHLCDIDFRPAGFVAEAYRERAEAIQRRRTDRLPFAAPPHWDGFLEFLEQLPAAHDWPGVDMVVLPDESRADLIRASELARSTRRYDSAYHAELFGWTTPLAISEGIPTGALLSPAESERVAIGRDFPTAGTGDRLPDIATDDCKVVVLSTEDNTRDSLLRCGEMLSSILLDATMAGLATCTLSHLTEVPASRRIVSALTGSQSIPQVLIRIGSSCGHDDLTPRTPRRPVSEVLSFRD</sequence>
<reference evidence="2 3" key="1">
    <citation type="journal article" date="2015" name="Genome Biol. Evol.">
        <title>Characterization of Three Mycobacterium spp. with Potential Use in Bioremediation by Genome Sequencing and Comparative Genomics.</title>
        <authorList>
            <person name="Das S."/>
            <person name="Pettersson B.M."/>
            <person name="Behra P.R."/>
            <person name="Ramesh M."/>
            <person name="Dasgupta S."/>
            <person name="Bhattacharya A."/>
            <person name="Kirsebom L.A."/>
        </authorList>
    </citation>
    <scope>NUCLEOTIDE SEQUENCE [LARGE SCALE GENOMIC DNA]</scope>
    <source>
        <strain evidence="2 3">DSM 44075</strain>
    </source>
</reference>
<evidence type="ECO:0000313" key="3">
    <source>
        <dbReference type="Proteomes" id="UP000036313"/>
    </source>
</evidence>
<feature type="region of interest" description="Disordered" evidence="1">
    <location>
        <begin position="311"/>
        <end position="330"/>
    </location>
</feature>
<dbReference type="PANTHER" id="PTHR23026">
    <property type="entry name" value="NADPH NITROREDUCTASE"/>
    <property type="match status" value="1"/>
</dbReference>
<dbReference type="AlphaFoldDB" id="A0A0J6VD46"/>
<dbReference type="Gene3D" id="3.40.109.10">
    <property type="entry name" value="NADH Oxidase"/>
    <property type="match status" value="1"/>
</dbReference>